<proteinExistence type="predicted"/>
<organism evidence="1 2">
    <name type="scientific">Laceyella tengchongensis</name>
    <dbReference type="NCBI Taxonomy" id="574699"/>
    <lineage>
        <taxon>Bacteria</taxon>
        <taxon>Bacillati</taxon>
        <taxon>Bacillota</taxon>
        <taxon>Bacilli</taxon>
        <taxon>Bacillales</taxon>
        <taxon>Thermoactinomycetaceae</taxon>
        <taxon>Laceyella</taxon>
    </lineage>
</organism>
<dbReference type="EMBL" id="FXTU01000001">
    <property type="protein sequence ID" value="SMP06962.1"/>
    <property type="molecule type" value="Genomic_DNA"/>
</dbReference>
<accession>A0AA45WKL3</accession>
<evidence type="ECO:0000313" key="2">
    <source>
        <dbReference type="Proteomes" id="UP001157946"/>
    </source>
</evidence>
<comment type="caution">
    <text evidence="1">The sequence shown here is derived from an EMBL/GenBank/DDBJ whole genome shotgun (WGS) entry which is preliminary data.</text>
</comment>
<reference evidence="1" key="1">
    <citation type="submission" date="2017-05" db="EMBL/GenBank/DDBJ databases">
        <authorList>
            <person name="Varghese N."/>
            <person name="Submissions S."/>
        </authorList>
    </citation>
    <scope>NUCLEOTIDE SEQUENCE</scope>
    <source>
        <strain evidence="1">DSM 45262</strain>
    </source>
</reference>
<name>A0AA45WKL3_9BACL</name>
<gene>
    <name evidence="1" type="ORF">SAMN06265361_101723</name>
</gene>
<dbReference type="Proteomes" id="UP001157946">
    <property type="component" value="Unassembled WGS sequence"/>
</dbReference>
<evidence type="ECO:0000313" key="1">
    <source>
        <dbReference type="EMBL" id="SMP06962.1"/>
    </source>
</evidence>
<keyword evidence="2" id="KW-1185">Reference proteome</keyword>
<protein>
    <submittedName>
        <fullName evidence="1">Uncharacterized protein</fullName>
    </submittedName>
</protein>
<sequence length="33" mass="3368">MKNGVALVSDVPPFYPMVSLSATTASTALTVAQ</sequence>
<dbReference type="AlphaFoldDB" id="A0AA45WKL3"/>